<dbReference type="Proteomes" id="UP001172386">
    <property type="component" value="Unassembled WGS sequence"/>
</dbReference>
<name>A0ACC3AFI2_9EURO</name>
<accession>A0ACC3AFI2</accession>
<dbReference type="EMBL" id="JAPDRQ010000023">
    <property type="protein sequence ID" value="KAJ9661432.1"/>
    <property type="molecule type" value="Genomic_DNA"/>
</dbReference>
<proteinExistence type="predicted"/>
<evidence type="ECO:0000313" key="1">
    <source>
        <dbReference type="EMBL" id="KAJ9661432.1"/>
    </source>
</evidence>
<organism evidence="1 2">
    <name type="scientific">Neophaeococcomyces mojaviensis</name>
    <dbReference type="NCBI Taxonomy" id="3383035"/>
    <lineage>
        <taxon>Eukaryota</taxon>
        <taxon>Fungi</taxon>
        <taxon>Dikarya</taxon>
        <taxon>Ascomycota</taxon>
        <taxon>Pezizomycotina</taxon>
        <taxon>Eurotiomycetes</taxon>
        <taxon>Chaetothyriomycetidae</taxon>
        <taxon>Chaetothyriales</taxon>
        <taxon>Chaetothyriales incertae sedis</taxon>
        <taxon>Neophaeococcomyces</taxon>
    </lineage>
</organism>
<comment type="caution">
    <text evidence="1">The sequence shown here is derived from an EMBL/GenBank/DDBJ whole genome shotgun (WGS) entry which is preliminary data.</text>
</comment>
<evidence type="ECO:0000313" key="2">
    <source>
        <dbReference type="Proteomes" id="UP001172386"/>
    </source>
</evidence>
<gene>
    <name evidence="1" type="ORF">H2198_002000</name>
</gene>
<reference evidence="1" key="1">
    <citation type="submission" date="2022-10" db="EMBL/GenBank/DDBJ databases">
        <title>Culturing micro-colonial fungi from biological soil crusts in the Mojave desert and describing Neophaeococcomyces mojavensis, and introducing the new genera and species Taxawa tesnikishii.</title>
        <authorList>
            <person name="Kurbessoian T."/>
            <person name="Stajich J.E."/>
        </authorList>
    </citation>
    <scope>NUCLEOTIDE SEQUENCE</scope>
    <source>
        <strain evidence="1">JES_112</strain>
    </source>
</reference>
<sequence>MSDNNFSDNELPQSRSTPTKKHQATTQQDQTQELPESHAANIQSLSFIIHPSHESCSPEKRKDDTPGGSFNPELLNIIIDCFFENFTSFQLFREPDFRSKLRQVETPTQCKALLAAVLLFATKSYDQCNDDDNEDIYLGLPTTPSSSHILTQALDYTDLAIKECEDEPVPLSLLQTLILITHWLLIQGVRGRAWRYLGVAVRIAYELNMHLIDANKSQDDEMQSEEWCEDEERRRAWWAIWEMDVFASVIRRCPTAIDWSQNETLLPAEEEKWLRREPQESCTLKLDPIERYKALEATRNQSPKAWFIVVNSLMKDAQKITSPIGVSGASVVTGRNGAARGSVSAKDSKNDANHKATTYKASLNRLRIIQNALQCSVMALPNSLKYRNQYLSFGTREMDHELKISRRLQHSSIYSIHVMVQLTKLMIYKYHIFRNGMEVLSSKDNCHHSSKDSRHSAVSQALEQYSEASDEIALLTGRSYDEHYRYVNPFLANTIWLAGAVQLLYRELASLDASDRELTNSKLELLSMTYNRFVSFWNMSPTLQKNLKVVETEIENLLSEAPKPSTNLSDIRNAQRPPSATRRICEPNENPGLKTGTTSGELCRRDAQINDTANMSSENSNRSQKDLFEVRNTSLSAIDDNNNHYTSGSMNFGTLGPYVFEDSYAQQNGQIQGSAYARDSGNAGTFLNSTSTTQQMPTVLENVPNYESTTQANSSPLFNNVDAQAGLSADFLAGMSFFRNIAGANANVSNYFDEILSGSYMA</sequence>
<keyword evidence="2" id="KW-1185">Reference proteome</keyword>
<protein>
    <submittedName>
        <fullName evidence="1">Uncharacterized protein</fullName>
    </submittedName>
</protein>